<evidence type="ECO:0000313" key="2">
    <source>
        <dbReference type="EMBL" id="KAL2520547.1"/>
    </source>
</evidence>
<dbReference type="PANTHER" id="PTHR11247">
    <property type="entry name" value="PALMITOYL-PROTEIN THIOESTERASE/DOLICHYLDIPHOSPHATASE 1"/>
    <property type="match status" value="1"/>
</dbReference>
<sequence>MLLASATFIRPTATASFIMSQSRKFHKPIRIFTRKLEFKSQKTGFWVCNCRRWSQNNLIDPIRIPSSASEEDERQDFVQGSTNFGAGGIEATLNNLSKWFVSVLFMGLILWRHDVETMWAAMGVALNTMLSVVLKIILNQERPISTLRSDPGMPSSHAQSIFYAVAFINVSISHVKQPPKSEVTLPKSTGCLPLIHSEPPSIHHRAGTCRLKLTVNQTTVKFYNSKHDLPKDDYNNINATRNIVKQIQFIAISA</sequence>
<dbReference type="GO" id="GO:0016787">
    <property type="term" value="F:hydrolase activity"/>
    <property type="evidence" value="ECO:0007669"/>
    <property type="project" value="UniProtKB-KW"/>
</dbReference>
<name>A0ABD1U6E2_9LAMI</name>
<evidence type="ECO:0000256" key="1">
    <source>
        <dbReference type="ARBA" id="ARBA00022801"/>
    </source>
</evidence>
<dbReference type="SUPFAM" id="SSF48317">
    <property type="entry name" value="Acid phosphatase/Vanadium-dependent haloperoxidase"/>
    <property type="match status" value="1"/>
</dbReference>
<keyword evidence="1" id="KW-0378">Hydrolase</keyword>
<dbReference type="PANTHER" id="PTHR11247:SF40">
    <property type="entry name" value="LIPID PHOSPHATE PHOSPHATASE EPSILON 1, CHLOROPLASTIC"/>
    <property type="match status" value="1"/>
</dbReference>
<dbReference type="InterPro" id="IPR036938">
    <property type="entry name" value="PAP2/HPO_sf"/>
</dbReference>
<protein>
    <submittedName>
        <fullName evidence="2">Lipid phosphate phosphatase epsilon 2</fullName>
    </submittedName>
</protein>
<reference evidence="3" key="1">
    <citation type="submission" date="2024-07" db="EMBL/GenBank/DDBJ databases">
        <title>Two chromosome-level genome assemblies of Korean endemic species Abeliophyllum distichum and Forsythia ovata (Oleaceae).</title>
        <authorList>
            <person name="Jang H."/>
        </authorList>
    </citation>
    <scope>NUCLEOTIDE SEQUENCE [LARGE SCALE GENOMIC DNA]</scope>
</reference>
<organism evidence="2 3">
    <name type="scientific">Forsythia ovata</name>
    <dbReference type="NCBI Taxonomy" id="205694"/>
    <lineage>
        <taxon>Eukaryota</taxon>
        <taxon>Viridiplantae</taxon>
        <taxon>Streptophyta</taxon>
        <taxon>Embryophyta</taxon>
        <taxon>Tracheophyta</taxon>
        <taxon>Spermatophyta</taxon>
        <taxon>Magnoliopsida</taxon>
        <taxon>eudicotyledons</taxon>
        <taxon>Gunneridae</taxon>
        <taxon>Pentapetalae</taxon>
        <taxon>asterids</taxon>
        <taxon>lamiids</taxon>
        <taxon>Lamiales</taxon>
        <taxon>Oleaceae</taxon>
        <taxon>Forsythieae</taxon>
        <taxon>Forsythia</taxon>
    </lineage>
</organism>
<evidence type="ECO:0000313" key="3">
    <source>
        <dbReference type="Proteomes" id="UP001604277"/>
    </source>
</evidence>
<dbReference type="AlphaFoldDB" id="A0ABD1U6E2"/>
<dbReference type="EMBL" id="JBFOLJ010000007">
    <property type="protein sequence ID" value="KAL2520547.1"/>
    <property type="molecule type" value="Genomic_DNA"/>
</dbReference>
<proteinExistence type="predicted"/>
<comment type="caution">
    <text evidence="2">The sequence shown here is derived from an EMBL/GenBank/DDBJ whole genome shotgun (WGS) entry which is preliminary data.</text>
</comment>
<gene>
    <name evidence="2" type="ORF">Fot_24470</name>
</gene>
<keyword evidence="3" id="KW-1185">Reference proteome</keyword>
<accession>A0ABD1U6E2</accession>
<dbReference type="Proteomes" id="UP001604277">
    <property type="component" value="Unassembled WGS sequence"/>
</dbReference>